<feature type="compositionally biased region" description="Low complexity" evidence="3">
    <location>
        <begin position="1"/>
        <end position="19"/>
    </location>
</feature>
<dbReference type="SFLD" id="SFLDG01145">
    <property type="entry name" value="C1.2.1"/>
    <property type="match status" value="1"/>
</dbReference>
<evidence type="ECO:0008006" key="8">
    <source>
        <dbReference type="Google" id="ProtNLM"/>
    </source>
</evidence>
<sequence>MPMTSSSSGSSTESWDFSTTSSEDLEDLQLVVEPDVLDRCGKRIKCAFFSHSLQRNGANVYLLHLCSWLIDEFEVDLVSPKDGPMRADFEALGVNCSAISPSKENHRERQLLKQAQYTFVLCNTIMRAEVAVIAEEMGTPCVWVVHEAWPQDQFEYYAKEVFLMDHIDSALLHRAFSLCTRIIFPANVQKELYAGLYKDGAALCIYNGIPLDAIDEFVKSNTREEVRYAMGYEPDDFLIVQVGTVCNRKGQLYSAKAFVKLVEAGAHPNAKLLMVGARYIRDHEIKYIDEINAVVAKAGLQDRVKILDCQDDVFPFYLAADVVLQPSLNEVLPLCICEAMAFERPVIATRIDGIPEALDHHREGLLIPPADEVALKLAIKSLVDNEDERVRLGVNGRKRVQEQFSYRNMINQYKDFINNIVENDVRVQTPVRTPSTTRGFKQWEDTVTVLVDLDNTVVDWDKEFTKRWIAAGNPASDADVIKKRKRFEIEQNFNAQQTELVIKVIAQPGFYAQLEPFPKALWALQTMLQSGIDVKLVTSPHPCCRAQCTIEKYEWVAKHLGDEWFKRLIITADKTAVRGDILIDDKPAVVGSMKPQWKHVLFNASYNEKVTGKPRLTAWEDWERAVLPPSHHKIRRSFGA</sequence>
<dbReference type="EMBL" id="DF237412">
    <property type="protein sequence ID" value="GAQ88838.1"/>
    <property type="molecule type" value="Genomic_DNA"/>
</dbReference>
<dbReference type="GO" id="GO:0009223">
    <property type="term" value="P:pyrimidine deoxyribonucleotide catabolic process"/>
    <property type="evidence" value="ECO:0000318"/>
    <property type="project" value="GO_Central"/>
</dbReference>
<dbReference type="CDD" id="cd03801">
    <property type="entry name" value="GT4_PimA-like"/>
    <property type="match status" value="1"/>
</dbReference>
<dbReference type="SUPFAM" id="SSF53756">
    <property type="entry name" value="UDP-Glycosyltransferase/glycogen phosphorylase"/>
    <property type="match status" value="1"/>
</dbReference>
<gene>
    <name evidence="6" type="ORF">KFL_004630050</name>
</gene>
<keyword evidence="7" id="KW-1185">Reference proteome</keyword>
<dbReference type="InterPro" id="IPR001296">
    <property type="entry name" value="Glyco_trans_1"/>
</dbReference>
<proteinExistence type="predicted"/>
<dbReference type="OrthoDB" id="512920at2759"/>
<dbReference type="PANTHER" id="PTHR16504:SF4">
    <property type="entry name" value="5'(3')-DEOXYRIBONUCLEOTIDASE"/>
    <property type="match status" value="1"/>
</dbReference>
<reference evidence="6 7" key="1">
    <citation type="journal article" date="2014" name="Nat. Commun.">
        <title>Klebsormidium flaccidum genome reveals primary factors for plant terrestrial adaptation.</title>
        <authorList>
            <person name="Hori K."/>
            <person name="Maruyama F."/>
            <person name="Fujisawa T."/>
            <person name="Togashi T."/>
            <person name="Yamamoto N."/>
            <person name="Seo M."/>
            <person name="Sato S."/>
            <person name="Yamada T."/>
            <person name="Mori H."/>
            <person name="Tajima N."/>
            <person name="Moriyama T."/>
            <person name="Ikeuchi M."/>
            <person name="Watanabe M."/>
            <person name="Wada H."/>
            <person name="Kobayashi K."/>
            <person name="Saito M."/>
            <person name="Masuda T."/>
            <person name="Sasaki-Sekimoto Y."/>
            <person name="Mashiguchi K."/>
            <person name="Awai K."/>
            <person name="Shimojima M."/>
            <person name="Masuda S."/>
            <person name="Iwai M."/>
            <person name="Nobusawa T."/>
            <person name="Narise T."/>
            <person name="Kondo S."/>
            <person name="Saito H."/>
            <person name="Sato R."/>
            <person name="Murakawa M."/>
            <person name="Ihara Y."/>
            <person name="Oshima-Yamada Y."/>
            <person name="Ohtaka K."/>
            <person name="Satoh M."/>
            <person name="Sonobe K."/>
            <person name="Ishii M."/>
            <person name="Ohtani R."/>
            <person name="Kanamori-Sato M."/>
            <person name="Honoki R."/>
            <person name="Miyazaki D."/>
            <person name="Mochizuki H."/>
            <person name="Umetsu J."/>
            <person name="Higashi K."/>
            <person name="Shibata D."/>
            <person name="Kamiya Y."/>
            <person name="Sato N."/>
            <person name="Nakamura Y."/>
            <person name="Tabata S."/>
            <person name="Ida S."/>
            <person name="Kurokawa K."/>
            <person name="Ohta H."/>
        </authorList>
    </citation>
    <scope>NUCLEOTIDE SEQUENCE [LARGE SCALE GENOMIC DNA]</scope>
    <source>
        <strain evidence="6 7">NIES-2285</strain>
    </source>
</reference>
<dbReference type="Pfam" id="PF06941">
    <property type="entry name" value="NT5C"/>
    <property type="match status" value="1"/>
</dbReference>
<evidence type="ECO:0000313" key="7">
    <source>
        <dbReference type="Proteomes" id="UP000054558"/>
    </source>
</evidence>
<feature type="active site" description="Proton donor" evidence="2">
    <location>
        <position position="454"/>
    </location>
</feature>
<dbReference type="SFLD" id="SFLDG01126">
    <property type="entry name" value="C1.2:_Nucleotidase_Like"/>
    <property type="match status" value="1"/>
</dbReference>
<keyword evidence="1" id="KW-0328">Glycosyltransferase</keyword>
<dbReference type="InterPro" id="IPR010708">
    <property type="entry name" value="5'(3')-deoxyribonucleotidase"/>
</dbReference>
<dbReference type="OMA" id="NTIMTAH"/>
<dbReference type="AlphaFoldDB" id="A0A1Y1IL58"/>
<evidence type="ECO:0000256" key="2">
    <source>
        <dbReference type="PIRSR" id="PIRSR610708-1"/>
    </source>
</evidence>
<dbReference type="GO" id="GO:0016757">
    <property type="term" value="F:glycosyltransferase activity"/>
    <property type="evidence" value="ECO:0007669"/>
    <property type="project" value="UniProtKB-KW"/>
</dbReference>
<dbReference type="Pfam" id="PF13439">
    <property type="entry name" value="Glyco_transf_4"/>
    <property type="match status" value="1"/>
</dbReference>
<name>A0A1Y1IL58_KLENI</name>
<evidence type="ECO:0000259" key="4">
    <source>
        <dbReference type="Pfam" id="PF00534"/>
    </source>
</evidence>
<feature type="domain" description="Glycosyl transferase family 1" evidence="4">
    <location>
        <begin position="231"/>
        <end position="399"/>
    </location>
</feature>
<dbReference type="InterPro" id="IPR023214">
    <property type="entry name" value="HAD_sf"/>
</dbReference>
<dbReference type="Gene3D" id="3.40.50.2000">
    <property type="entry name" value="Glycogen Phosphorylase B"/>
    <property type="match status" value="2"/>
</dbReference>
<keyword evidence="1" id="KW-0808">Transferase</keyword>
<dbReference type="SUPFAM" id="SSF56784">
    <property type="entry name" value="HAD-like"/>
    <property type="match status" value="1"/>
</dbReference>
<accession>A0A1Y1IL58</accession>
<dbReference type="Proteomes" id="UP000054558">
    <property type="component" value="Unassembled WGS sequence"/>
</dbReference>
<dbReference type="GO" id="GO:0008253">
    <property type="term" value="F:5'-nucleotidase activity"/>
    <property type="evidence" value="ECO:0000318"/>
    <property type="project" value="GO_Central"/>
</dbReference>
<feature type="active site" description="Nucleophile" evidence="2">
    <location>
        <position position="452"/>
    </location>
</feature>
<organism evidence="6 7">
    <name type="scientific">Klebsormidium nitens</name>
    <name type="common">Green alga</name>
    <name type="synonym">Ulothrix nitens</name>
    <dbReference type="NCBI Taxonomy" id="105231"/>
    <lineage>
        <taxon>Eukaryota</taxon>
        <taxon>Viridiplantae</taxon>
        <taxon>Streptophyta</taxon>
        <taxon>Klebsormidiophyceae</taxon>
        <taxon>Klebsormidiales</taxon>
        <taxon>Klebsormidiaceae</taxon>
        <taxon>Klebsormidium</taxon>
    </lineage>
</organism>
<evidence type="ECO:0000259" key="5">
    <source>
        <dbReference type="Pfam" id="PF13439"/>
    </source>
</evidence>
<evidence type="ECO:0000256" key="1">
    <source>
        <dbReference type="ARBA" id="ARBA00022676"/>
    </source>
</evidence>
<feature type="region of interest" description="Disordered" evidence="3">
    <location>
        <begin position="1"/>
        <end position="20"/>
    </location>
</feature>
<evidence type="ECO:0000313" key="6">
    <source>
        <dbReference type="EMBL" id="GAQ88838.1"/>
    </source>
</evidence>
<dbReference type="STRING" id="105231.A0A1Y1IL58"/>
<dbReference type="SFLD" id="SFLDS00003">
    <property type="entry name" value="Haloacid_Dehalogenase"/>
    <property type="match status" value="1"/>
</dbReference>
<dbReference type="InterPro" id="IPR028098">
    <property type="entry name" value="Glyco_trans_4-like_N"/>
</dbReference>
<evidence type="ECO:0000256" key="3">
    <source>
        <dbReference type="SAM" id="MobiDB-lite"/>
    </source>
</evidence>
<dbReference type="PANTHER" id="PTHR16504">
    <property type="entry name" value="5'(3')-DEOXYRIBONUCLEOTIDASE"/>
    <property type="match status" value="1"/>
</dbReference>
<dbReference type="Pfam" id="PF00534">
    <property type="entry name" value="Glycos_transf_1"/>
    <property type="match status" value="1"/>
</dbReference>
<feature type="domain" description="Glycosyltransferase subfamily 4-like N-terminal" evidence="5">
    <location>
        <begin position="56"/>
        <end position="212"/>
    </location>
</feature>
<dbReference type="InterPro" id="IPR036412">
    <property type="entry name" value="HAD-like_sf"/>
</dbReference>
<dbReference type="Gene3D" id="1.10.40.40">
    <property type="entry name" value="Deoxyribonucleotidase, domain 2"/>
    <property type="match status" value="1"/>
</dbReference>
<dbReference type="Gene3D" id="3.40.50.1000">
    <property type="entry name" value="HAD superfamily/HAD-like"/>
    <property type="match status" value="1"/>
</dbReference>
<protein>
    <recommendedName>
        <fullName evidence="8">Glycosyl transferase family 1 domain-containing protein</fullName>
    </recommendedName>
</protein>